<organism evidence="10 11">
    <name type="scientific">Collinsella intestinalis</name>
    <dbReference type="NCBI Taxonomy" id="147207"/>
    <lineage>
        <taxon>Bacteria</taxon>
        <taxon>Bacillati</taxon>
        <taxon>Actinomycetota</taxon>
        <taxon>Coriobacteriia</taxon>
        <taxon>Coriobacteriales</taxon>
        <taxon>Coriobacteriaceae</taxon>
        <taxon>Collinsella</taxon>
    </lineage>
</organism>
<dbReference type="PROSITE" id="PS50164">
    <property type="entry name" value="GIY_YIG"/>
    <property type="match status" value="1"/>
</dbReference>
<feature type="domain" description="UVR" evidence="7">
    <location>
        <begin position="258"/>
        <end position="293"/>
    </location>
</feature>
<name>A0A5K1IM94_9ACTN</name>
<evidence type="ECO:0000256" key="3">
    <source>
        <dbReference type="ARBA" id="ARBA00022769"/>
    </source>
</evidence>
<comment type="function">
    <text evidence="6">The UvrABC repair system catalyzes the recognition and processing of DNA lesions. UvrC both incises the 5' and 3' sides of the lesion. The N-terminal half is responsible for the 3' incision and the C-terminal half is responsible for the 5' incision.</text>
</comment>
<feature type="domain" description="GIY-YIG" evidence="8">
    <location>
        <begin position="49"/>
        <end position="127"/>
    </location>
</feature>
<dbReference type="Pfam" id="PF02151">
    <property type="entry name" value="UVR"/>
    <property type="match status" value="1"/>
</dbReference>
<dbReference type="PANTHER" id="PTHR30562">
    <property type="entry name" value="UVRC/OXIDOREDUCTASE"/>
    <property type="match status" value="1"/>
</dbReference>
<dbReference type="NCBIfam" id="TIGR00194">
    <property type="entry name" value="uvrC"/>
    <property type="match status" value="1"/>
</dbReference>
<dbReference type="SUPFAM" id="SSF47781">
    <property type="entry name" value="RuvA domain 2-like"/>
    <property type="match status" value="1"/>
</dbReference>
<dbReference type="InterPro" id="IPR050066">
    <property type="entry name" value="UvrABC_protein_C"/>
</dbReference>
<evidence type="ECO:0000313" key="11">
    <source>
        <dbReference type="Proteomes" id="UP000405524"/>
    </source>
</evidence>
<feature type="domain" description="UvrC family homology region profile" evidence="9">
    <location>
        <begin position="309"/>
        <end position="537"/>
    </location>
</feature>
<dbReference type="SMART" id="SM00465">
    <property type="entry name" value="GIYc"/>
    <property type="match status" value="1"/>
</dbReference>
<keyword evidence="3 6" id="KW-0228">DNA excision</keyword>
<dbReference type="InterPro" id="IPR035901">
    <property type="entry name" value="GIY-YIG_endonuc_sf"/>
</dbReference>
<keyword evidence="4 6" id="KW-0267">Excision nuclease</keyword>
<dbReference type="InterPro" id="IPR000305">
    <property type="entry name" value="GIY-YIG_endonuc"/>
</dbReference>
<evidence type="ECO:0000256" key="4">
    <source>
        <dbReference type="ARBA" id="ARBA00022881"/>
    </source>
</evidence>
<dbReference type="Pfam" id="PF01541">
    <property type="entry name" value="GIY-YIG"/>
    <property type="match status" value="1"/>
</dbReference>
<dbReference type="Gene3D" id="3.40.1440.10">
    <property type="entry name" value="GIY-YIG endonuclease"/>
    <property type="match status" value="1"/>
</dbReference>
<proteinExistence type="inferred from homology"/>
<dbReference type="CDD" id="cd10434">
    <property type="entry name" value="GIY-YIG_UvrC_Cho"/>
    <property type="match status" value="1"/>
</dbReference>
<reference evidence="10 11" key="1">
    <citation type="submission" date="2019-10" db="EMBL/GenBank/DDBJ databases">
        <authorList>
            <person name="Wolf R A."/>
        </authorList>
    </citation>
    <scope>NUCLEOTIDE SEQUENCE [LARGE SCALE GENOMIC DNA]</scope>
    <source>
        <strain evidence="10">Collinsella_intestinalis_DSM_13632</strain>
    </source>
</reference>
<dbReference type="GO" id="GO:0003677">
    <property type="term" value="F:DNA binding"/>
    <property type="evidence" value="ECO:0007669"/>
    <property type="project" value="UniProtKB-UniRule"/>
</dbReference>
<dbReference type="InterPro" id="IPR004791">
    <property type="entry name" value="UvrC"/>
</dbReference>
<keyword evidence="2 6" id="KW-0227">DNA damage</keyword>
<dbReference type="NCBIfam" id="NF001824">
    <property type="entry name" value="PRK00558.1-5"/>
    <property type="match status" value="1"/>
</dbReference>
<dbReference type="SUPFAM" id="SSF46600">
    <property type="entry name" value="C-terminal UvrC-binding domain of UvrB"/>
    <property type="match status" value="1"/>
</dbReference>
<evidence type="ECO:0000259" key="8">
    <source>
        <dbReference type="PROSITE" id="PS50164"/>
    </source>
</evidence>
<protein>
    <recommendedName>
        <fullName evidence="6">UvrABC system protein C</fullName>
        <shortName evidence="6">Protein UvrC</shortName>
    </recommendedName>
    <alternativeName>
        <fullName evidence="6">Excinuclease ABC subunit C</fullName>
    </alternativeName>
</protein>
<evidence type="ECO:0000256" key="1">
    <source>
        <dbReference type="ARBA" id="ARBA00022490"/>
    </source>
</evidence>
<evidence type="ECO:0000313" key="10">
    <source>
        <dbReference type="EMBL" id="VWL89211.1"/>
    </source>
</evidence>
<evidence type="ECO:0000259" key="9">
    <source>
        <dbReference type="PROSITE" id="PS50165"/>
    </source>
</evidence>
<gene>
    <name evidence="6 10" type="primary">uvrC</name>
    <name evidence="10" type="ORF">JKKLCJKK_01503</name>
</gene>
<dbReference type="PANTHER" id="PTHR30562:SF1">
    <property type="entry name" value="UVRABC SYSTEM PROTEIN C"/>
    <property type="match status" value="1"/>
</dbReference>
<dbReference type="AlphaFoldDB" id="A0A5K1IM94"/>
<keyword evidence="6" id="KW-0742">SOS response</keyword>
<dbReference type="Proteomes" id="UP000405524">
    <property type="component" value="Unassembled WGS sequence"/>
</dbReference>
<keyword evidence="1 6" id="KW-0963">Cytoplasm</keyword>
<dbReference type="Pfam" id="PF14520">
    <property type="entry name" value="HHH_5"/>
    <property type="match status" value="1"/>
</dbReference>
<dbReference type="GO" id="GO:0005737">
    <property type="term" value="C:cytoplasm"/>
    <property type="evidence" value="ECO:0007669"/>
    <property type="project" value="UniProtKB-SubCell"/>
</dbReference>
<comment type="similarity">
    <text evidence="6">Belongs to the UvrC family.</text>
</comment>
<dbReference type="InterPro" id="IPR036876">
    <property type="entry name" value="UVR_dom_sf"/>
</dbReference>
<dbReference type="GO" id="GO:0009432">
    <property type="term" value="P:SOS response"/>
    <property type="evidence" value="ECO:0007669"/>
    <property type="project" value="UniProtKB-UniRule"/>
</dbReference>
<evidence type="ECO:0000256" key="6">
    <source>
        <dbReference type="HAMAP-Rule" id="MF_00203"/>
    </source>
</evidence>
<evidence type="ECO:0000256" key="5">
    <source>
        <dbReference type="ARBA" id="ARBA00023204"/>
    </source>
</evidence>
<dbReference type="PROSITE" id="PS50165">
    <property type="entry name" value="UVRC"/>
    <property type="match status" value="1"/>
</dbReference>
<dbReference type="InterPro" id="IPR001943">
    <property type="entry name" value="UVR_dom"/>
</dbReference>
<keyword evidence="5 6" id="KW-0234">DNA repair</keyword>
<dbReference type="Pfam" id="PF22920">
    <property type="entry name" value="UvrC_RNaseH"/>
    <property type="match status" value="1"/>
</dbReference>
<comment type="subunit">
    <text evidence="6">Interacts with UvrB in an incision complex.</text>
</comment>
<dbReference type="InterPro" id="IPR047296">
    <property type="entry name" value="GIY-YIG_UvrC_Cho"/>
</dbReference>
<dbReference type="InterPro" id="IPR038476">
    <property type="entry name" value="UvrC_RNase_H_dom_sf"/>
</dbReference>
<dbReference type="Gene3D" id="3.30.420.340">
    <property type="entry name" value="UvrC, RNAse H endonuclease domain"/>
    <property type="match status" value="1"/>
</dbReference>
<dbReference type="GO" id="GO:0009381">
    <property type="term" value="F:excinuclease ABC activity"/>
    <property type="evidence" value="ECO:0007669"/>
    <property type="project" value="UniProtKB-UniRule"/>
</dbReference>
<dbReference type="InterPro" id="IPR001162">
    <property type="entry name" value="UvrC_RNase_H_dom"/>
</dbReference>
<sequence length="675" mass="76184">MLGRSSGDTPPSRSMPLAPFSARAASEHVRAQGGDHAPSLVEQVAEVPDDPGCYLWKDASGEVIYVGKAKNLRARLRQYVTLTDDRAKIPLMMQLVASFDYIVVESEHEALVLERELIAQYHPYFNVDYKDDKSYPYIAITRGDVFPAIKYTREKHRPDTRYYGPYTDSRAARETIDTLRKVCPICTASCAEWKRVRRLLEKRPDDTDVIELICSNQGRPCFDYHVGRGPGVCAGMIGREEYAVNVRRVERFLSGQRRELVDELKADMAEAAADLDFERAGRIKRRLEVIDGLDDRQQVVFPTSVDLDLIGFYREETIAGACVFVVREGRVQRTCEFILDKGLDVDEVELASGFVKRYYDETADVPHEVDLAIELPDADVVGEWLTGKRGRVCRLHRPQRGEKHRLLQMAERNARHALMRYMMRTGYSDDRTNQALLQLESALALDAPPMRIECFDISTLHGAFTVASMVVFTNGKPDKSQYRRFKIRAELDEANDFVSMSEVLGRRYAPERMADERFGSRPDLLVVDGGRPQLTAAMRQLEELGLDIPVCGLAKADEEVFVPWDDTPIVLPSGSASLYLIKQVRDESHRFAITFHRELRGKAMTVSVLDEVPGVGPTRKKAIMKRFGSMKRLRAASEAEIAEVPGVPAEVARSVFESLRALEAQRVEQDAAEGE</sequence>
<evidence type="ECO:0000256" key="2">
    <source>
        <dbReference type="ARBA" id="ARBA00022763"/>
    </source>
</evidence>
<dbReference type="HAMAP" id="MF_00203">
    <property type="entry name" value="UvrC"/>
    <property type="match status" value="1"/>
</dbReference>
<dbReference type="GO" id="GO:0006289">
    <property type="term" value="P:nucleotide-excision repair"/>
    <property type="evidence" value="ECO:0007669"/>
    <property type="project" value="UniProtKB-UniRule"/>
</dbReference>
<dbReference type="SUPFAM" id="SSF82771">
    <property type="entry name" value="GIY-YIG endonuclease"/>
    <property type="match status" value="1"/>
</dbReference>
<evidence type="ECO:0000259" key="7">
    <source>
        <dbReference type="PROSITE" id="PS50151"/>
    </source>
</evidence>
<dbReference type="InterPro" id="IPR010994">
    <property type="entry name" value="RuvA_2-like"/>
</dbReference>
<comment type="subcellular location">
    <subcellularLocation>
        <location evidence="6">Cytoplasm</location>
    </subcellularLocation>
</comment>
<dbReference type="GO" id="GO:0009380">
    <property type="term" value="C:excinuclease repair complex"/>
    <property type="evidence" value="ECO:0007669"/>
    <property type="project" value="InterPro"/>
</dbReference>
<dbReference type="Pfam" id="PF08459">
    <property type="entry name" value="UvrC_RNaseH_dom"/>
    <property type="match status" value="1"/>
</dbReference>
<dbReference type="PROSITE" id="PS50151">
    <property type="entry name" value="UVR"/>
    <property type="match status" value="1"/>
</dbReference>
<dbReference type="FunFam" id="3.40.1440.10:FF:000001">
    <property type="entry name" value="UvrABC system protein C"/>
    <property type="match status" value="1"/>
</dbReference>
<accession>A0A5K1IM94</accession>
<dbReference type="Gene3D" id="1.10.150.20">
    <property type="entry name" value="5' to 3' exonuclease, C-terminal subdomain"/>
    <property type="match status" value="1"/>
</dbReference>
<dbReference type="EMBL" id="CABWIC010000003">
    <property type="protein sequence ID" value="VWL89211.1"/>
    <property type="molecule type" value="Genomic_DNA"/>
</dbReference>